<name>A0A1V2UXL5_9GAMM</name>
<dbReference type="Proteomes" id="UP000189376">
    <property type="component" value="Unassembled WGS sequence"/>
</dbReference>
<dbReference type="RefSeq" id="WP_024160759.1">
    <property type="nucleotide sequence ID" value="NZ_LFZS01000005.1"/>
</dbReference>
<reference evidence="1 2" key="1">
    <citation type="submission" date="2015-07" db="EMBL/GenBank/DDBJ databases">
        <title>Acinetobacter yuneri, a novel member of Acinetobacter calcoaceticus-Acinetobacter baumannii complex isolated from clinical specimen.</title>
        <authorList>
            <person name="Yu Y."/>
        </authorList>
    </citation>
    <scope>NUCLEOTIDE SEQUENCE [LARGE SCALE GENOMIC DNA]</scope>
    <source>
        <strain evidence="1 2">A362</strain>
    </source>
</reference>
<evidence type="ECO:0000313" key="2">
    <source>
        <dbReference type="Proteomes" id="UP000189376"/>
    </source>
</evidence>
<accession>A0A1V2UXL5</accession>
<gene>
    <name evidence="1" type="ORF">AC058_08990</name>
</gene>
<organism evidence="1 2">
    <name type="scientific">Acinetobacter genomosp. 33YU</name>
    <dbReference type="NCBI Taxonomy" id="1675530"/>
    <lineage>
        <taxon>Bacteria</taxon>
        <taxon>Pseudomonadati</taxon>
        <taxon>Pseudomonadota</taxon>
        <taxon>Gammaproteobacteria</taxon>
        <taxon>Moraxellales</taxon>
        <taxon>Moraxellaceae</taxon>
        <taxon>Acinetobacter</taxon>
    </lineage>
</organism>
<keyword evidence="2" id="KW-1185">Reference proteome</keyword>
<protein>
    <submittedName>
        <fullName evidence="1">Uncharacterized protein</fullName>
    </submittedName>
</protein>
<dbReference type="EMBL" id="LFZS01000005">
    <property type="protein sequence ID" value="ONN54637.1"/>
    <property type="molecule type" value="Genomic_DNA"/>
</dbReference>
<dbReference type="GeneID" id="69584415"/>
<evidence type="ECO:0000313" key="1">
    <source>
        <dbReference type="EMBL" id="ONN54637.1"/>
    </source>
</evidence>
<sequence length="112" mass="12847">MTTLNETMQKFCKAKAMMTYLMSDDPIIDESVSRYENWALAYDLFVSIGHLDLEQVEQIWNEKTHTNFVLWGVVGECSIEEIVSYVTEEYDAQAVTLAQINELQDGKTLAEI</sequence>
<dbReference type="AlphaFoldDB" id="A0A1V2UXL5"/>
<comment type="caution">
    <text evidence="1">The sequence shown here is derived from an EMBL/GenBank/DDBJ whole genome shotgun (WGS) entry which is preliminary data.</text>
</comment>
<proteinExistence type="predicted"/>